<evidence type="ECO:0000259" key="2">
    <source>
        <dbReference type="SMART" id="SM00587"/>
    </source>
</evidence>
<name>A0A8J2QWT4_9NEOP</name>
<dbReference type="OrthoDB" id="5396515at2759"/>
<sequence>MEILYVIVMTVLMGYEAHVPNSTIPRNAPVNKCGLDKSPIKVVYEGEAKIETYPWLGTLFYATRDRKYSTSVILVAQQIVIGSAMDIDRLPKNDFRSRTRVVLGHNCTRPGIKIRDYSYHPHFNKASYSSLAIIQLETNFRSNGIGVHGPGCSAPSRFLDYAHHKGWVTNNLLRIGRPTITRYSRNEIILRRTLSNVQRFGPCDPEETKQELFTDRTSVQQYPTNKFQRASYNFTVFANMEYSCVIFRVFHFYQRDVIRDLPYIHLNRWCKALEPICYSLQFLQIDFSVEIWFRESVTYHVAAYGREVKLIDMKKVIARVNQRKPLVEYTIMVEENFKTLLHISEVLTDERISKALSERFKEPMKFTHWEYVGATGKGDSYLSEVIRIKIYGDANGITKHVQVILKSIPKNLCRRLTYRSDEFFQNEINFYQHVLPGLLEFEASKNISEPFDHHTKLFFAYSDGINDVICLEDVSLENFTSAVRQDGIDYEHCKMILKTLAKYHSLSFAMRDQRPDDFDRLSDFVFETYYDPRLWNWYRKFFKRICGIAIDAVEKEYPNTIYVEKIKKFAVPEERYKDMVRATRDKKNCVISHGDSWTNNFLFKYNNNVPIATKIIDFQLCRCASPILDVCFVFSACTEQKLRTEYYDKLIDYYYEVLSERITELGSDPKKIYSYDTYMMELKKYSYFGLLFSFESTPMIILSPDDAINMEMAGDQKRDIDDFWTLTPIKTKEGRLREANNVVHCVDKGYI</sequence>
<comment type="caution">
    <text evidence="3">The sequence shown here is derived from an EMBL/GenBank/DDBJ whole genome shotgun (WGS) entry which is preliminary data.</text>
</comment>
<feature type="chain" id="PRO_5035231536" evidence="1">
    <location>
        <begin position="18"/>
        <end position="751"/>
    </location>
</feature>
<dbReference type="InterPro" id="IPR004119">
    <property type="entry name" value="EcKL"/>
</dbReference>
<dbReference type="Pfam" id="PF02958">
    <property type="entry name" value="EcKL"/>
    <property type="match status" value="1"/>
</dbReference>
<dbReference type="PANTHER" id="PTHR11012">
    <property type="entry name" value="PROTEIN KINASE-LIKE DOMAIN-CONTAINING"/>
    <property type="match status" value="1"/>
</dbReference>
<dbReference type="InterPro" id="IPR011009">
    <property type="entry name" value="Kinase-like_dom_sf"/>
</dbReference>
<dbReference type="InterPro" id="IPR015897">
    <property type="entry name" value="CHK_kinase-like"/>
</dbReference>
<accession>A0A8J2QWT4</accession>
<keyword evidence="1" id="KW-0732">Signal</keyword>
<gene>
    <name evidence="3" type="ORF">DCHRY22_LOCUS8563</name>
</gene>
<feature type="signal peptide" evidence="1">
    <location>
        <begin position="1"/>
        <end position="17"/>
    </location>
</feature>
<reference evidence="3" key="1">
    <citation type="submission" date="2021-09" db="EMBL/GenBank/DDBJ databases">
        <authorList>
            <person name="Martin H S."/>
        </authorList>
    </citation>
    <scope>NUCLEOTIDE SEQUENCE</scope>
</reference>
<organism evidence="3 4">
    <name type="scientific">Danaus chrysippus</name>
    <name type="common">African queen</name>
    <dbReference type="NCBI Taxonomy" id="151541"/>
    <lineage>
        <taxon>Eukaryota</taxon>
        <taxon>Metazoa</taxon>
        <taxon>Ecdysozoa</taxon>
        <taxon>Arthropoda</taxon>
        <taxon>Hexapoda</taxon>
        <taxon>Insecta</taxon>
        <taxon>Pterygota</taxon>
        <taxon>Neoptera</taxon>
        <taxon>Endopterygota</taxon>
        <taxon>Lepidoptera</taxon>
        <taxon>Glossata</taxon>
        <taxon>Ditrysia</taxon>
        <taxon>Papilionoidea</taxon>
        <taxon>Nymphalidae</taxon>
        <taxon>Danainae</taxon>
        <taxon>Danaini</taxon>
        <taxon>Danaina</taxon>
        <taxon>Danaus</taxon>
        <taxon>Anosia</taxon>
    </lineage>
</organism>
<protein>
    <submittedName>
        <fullName evidence="3">(African queen) hypothetical protein</fullName>
    </submittedName>
</protein>
<evidence type="ECO:0000256" key="1">
    <source>
        <dbReference type="SAM" id="SignalP"/>
    </source>
</evidence>
<dbReference type="AlphaFoldDB" id="A0A8J2QWT4"/>
<dbReference type="EMBL" id="CAKASE010000061">
    <property type="protein sequence ID" value="CAG9568724.1"/>
    <property type="molecule type" value="Genomic_DNA"/>
</dbReference>
<dbReference type="SUPFAM" id="SSF50494">
    <property type="entry name" value="Trypsin-like serine proteases"/>
    <property type="match status" value="1"/>
</dbReference>
<dbReference type="SMART" id="SM00587">
    <property type="entry name" value="CHK"/>
    <property type="match status" value="1"/>
</dbReference>
<dbReference type="InterPro" id="IPR009003">
    <property type="entry name" value="Peptidase_S1_PA"/>
</dbReference>
<feature type="domain" description="CHK kinase-like" evidence="2">
    <location>
        <begin position="469"/>
        <end position="664"/>
    </location>
</feature>
<dbReference type="Proteomes" id="UP000789524">
    <property type="component" value="Unassembled WGS sequence"/>
</dbReference>
<evidence type="ECO:0000313" key="3">
    <source>
        <dbReference type="EMBL" id="CAG9568724.1"/>
    </source>
</evidence>
<dbReference type="SUPFAM" id="SSF56112">
    <property type="entry name" value="Protein kinase-like (PK-like)"/>
    <property type="match status" value="1"/>
</dbReference>
<dbReference type="PANTHER" id="PTHR11012:SF57">
    <property type="entry name" value="LD10016P"/>
    <property type="match status" value="1"/>
</dbReference>
<keyword evidence="4" id="KW-1185">Reference proteome</keyword>
<evidence type="ECO:0000313" key="4">
    <source>
        <dbReference type="Proteomes" id="UP000789524"/>
    </source>
</evidence>
<dbReference type="Gene3D" id="3.90.1200.10">
    <property type="match status" value="1"/>
</dbReference>
<proteinExistence type="predicted"/>